<name>A0A392QLD3_9FABA</name>
<keyword evidence="3" id="KW-1185">Reference proteome</keyword>
<evidence type="ECO:0000313" key="3">
    <source>
        <dbReference type="Proteomes" id="UP000265520"/>
    </source>
</evidence>
<evidence type="ECO:0000313" key="2">
    <source>
        <dbReference type="EMBL" id="MCI24346.1"/>
    </source>
</evidence>
<dbReference type="AlphaFoldDB" id="A0A392QLD3"/>
<sequence>DDDGGNRRQVTGTAKLENLEPERIQEILEA</sequence>
<dbReference type="EMBL" id="LXQA010140910">
    <property type="protein sequence ID" value="MCI24346.1"/>
    <property type="molecule type" value="Genomic_DNA"/>
</dbReference>
<protein>
    <submittedName>
        <fullName evidence="2">Uncharacterized protein</fullName>
    </submittedName>
</protein>
<proteinExistence type="predicted"/>
<feature type="region of interest" description="Disordered" evidence="1">
    <location>
        <begin position="1"/>
        <end position="30"/>
    </location>
</feature>
<feature type="compositionally biased region" description="Basic and acidic residues" evidence="1">
    <location>
        <begin position="17"/>
        <end position="30"/>
    </location>
</feature>
<organism evidence="2 3">
    <name type="scientific">Trifolium medium</name>
    <dbReference type="NCBI Taxonomy" id="97028"/>
    <lineage>
        <taxon>Eukaryota</taxon>
        <taxon>Viridiplantae</taxon>
        <taxon>Streptophyta</taxon>
        <taxon>Embryophyta</taxon>
        <taxon>Tracheophyta</taxon>
        <taxon>Spermatophyta</taxon>
        <taxon>Magnoliopsida</taxon>
        <taxon>eudicotyledons</taxon>
        <taxon>Gunneridae</taxon>
        <taxon>Pentapetalae</taxon>
        <taxon>rosids</taxon>
        <taxon>fabids</taxon>
        <taxon>Fabales</taxon>
        <taxon>Fabaceae</taxon>
        <taxon>Papilionoideae</taxon>
        <taxon>50 kb inversion clade</taxon>
        <taxon>NPAAA clade</taxon>
        <taxon>Hologalegina</taxon>
        <taxon>IRL clade</taxon>
        <taxon>Trifolieae</taxon>
        <taxon>Trifolium</taxon>
    </lineage>
</organism>
<dbReference type="Proteomes" id="UP000265520">
    <property type="component" value="Unassembled WGS sequence"/>
</dbReference>
<accession>A0A392QLD3</accession>
<feature type="non-terminal residue" evidence="2">
    <location>
        <position position="1"/>
    </location>
</feature>
<comment type="caution">
    <text evidence="2">The sequence shown here is derived from an EMBL/GenBank/DDBJ whole genome shotgun (WGS) entry which is preliminary data.</text>
</comment>
<evidence type="ECO:0000256" key="1">
    <source>
        <dbReference type="SAM" id="MobiDB-lite"/>
    </source>
</evidence>
<reference evidence="2 3" key="1">
    <citation type="journal article" date="2018" name="Front. Plant Sci.">
        <title>Red Clover (Trifolium pratense) and Zigzag Clover (T. medium) - A Picture of Genomic Similarities and Differences.</title>
        <authorList>
            <person name="Dluhosova J."/>
            <person name="Istvanek J."/>
            <person name="Nedelnik J."/>
            <person name="Repkova J."/>
        </authorList>
    </citation>
    <scope>NUCLEOTIDE SEQUENCE [LARGE SCALE GENOMIC DNA]</scope>
    <source>
        <strain evidence="3">cv. 10/8</strain>
        <tissue evidence="2">Leaf</tissue>
    </source>
</reference>